<evidence type="ECO:0000256" key="11">
    <source>
        <dbReference type="ARBA" id="ARBA00037196"/>
    </source>
</evidence>
<feature type="domain" description="tRNA synthetases class I catalytic" evidence="15">
    <location>
        <begin position="565"/>
        <end position="633"/>
    </location>
</feature>
<evidence type="ECO:0000256" key="1">
    <source>
        <dbReference type="ARBA" id="ARBA00001947"/>
    </source>
</evidence>
<evidence type="ECO:0000256" key="8">
    <source>
        <dbReference type="ARBA" id="ARBA00022917"/>
    </source>
</evidence>
<comment type="catalytic activity">
    <reaction evidence="13">
        <text>tRNA(Cys) + L-cysteine + ATP = L-cysteinyl-tRNA(Cys) + AMP + diphosphate</text>
        <dbReference type="Rhea" id="RHEA:17773"/>
        <dbReference type="Rhea" id="RHEA-COMP:9661"/>
        <dbReference type="Rhea" id="RHEA-COMP:9679"/>
        <dbReference type="ChEBI" id="CHEBI:30616"/>
        <dbReference type="ChEBI" id="CHEBI:33019"/>
        <dbReference type="ChEBI" id="CHEBI:35235"/>
        <dbReference type="ChEBI" id="CHEBI:78442"/>
        <dbReference type="ChEBI" id="CHEBI:78517"/>
        <dbReference type="ChEBI" id="CHEBI:456215"/>
        <dbReference type="EC" id="6.1.1.16"/>
    </reaction>
    <physiologicalReaction direction="left-to-right" evidence="13">
        <dbReference type="Rhea" id="RHEA:17774"/>
    </physiologicalReaction>
</comment>
<dbReference type="FunFam" id="3.40.50.620:FF:000228">
    <property type="entry name" value="Cysteinyl-tRNA synthetase"/>
    <property type="match status" value="1"/>
</dbReference>
<reference evidence="16" key="1">
    <citation type="submission" date="2025-08" db="UniProtKB">
        <authorList>
            <consortium name="Ensembl"/>
        </authorList>
    </citation>
    <scope>IDENTIFICATION</scope>
</reference>
<evidence type="ECO:0000256" key="5">
    <source>
        <dbReference type="ARBA" id="ARBA00022741"/>
    </source>
</evidence>
<keyword evidence="5" id="KW-0547">Nucleotide-binding</keyword>
<dbReference type="SUPFAM" id="SSF47616">
    <property type="entry name" value="GST C-terminal domain-like"/>
    <property type="match status" value="1"/>
</dbReference>
<feature type="compositionally biased region" description="Low complexity" evidence="14">
    <location>
        <begin position="817"/>
        <end position="832"/>
    </location>
</feature>
<keyword evidence="9" id="KW-0030">Aminoacyl-tRNA synthetase</keyword>
<evidence type="ECO:0000256" key="4">
    <source>
        <dbReference type="ARBA" id="ARBA00022723"/>
    </source>
</evidence>
<feature type="domain" description="tRNA synthetases class I catalytic" evidence="15">
    <location>
        <begin position="125"/>
        <end position="466"/>
    </location>
</feature>
<evidence type="ECO:0000256" key="12">
    <source>
        <dbReference type="ARBA" id="ARBA00039362"/>
    </source>
</evidence>
<evidence type="ECO:0000256" key="9">
    <source>
        <dbReference type="ARBA" id="ARBA00023146"/>
    </source>
</evidence>
<feature type="region of interest" description="Disordered" evidence="14">
    <location>
        <begin position="784"/>
        <end position="859"/>
    </location>
</feature>
<dbReference type="InterPro" id="IPR036282">
    <property type="entry name" value="Glutathione-S-Trfase_C_sf"/>
</dbReference>
<dbReference type="InterPro" id="IPR024909">
    <property type="entry name" value="Cys-tRNA/MSH_ligase"/>
</dbReference>
<dbReference type="GO" id="GO:0004817">
    <property type="term" value="F:cysteine-tRNA ligase activity"/>
    <property type="evidence" value="ECO:0007669"/>
    <property type="project" value="UniProtKB-EC"/>
</dbReference>
<dbReference type="SUPFAM" id="SSF52374">
    <property type="entry name" value="Nucleotidylyl transferase"/>
    <property type="match status" value="2"/>
</dbReference>
<name>A0A8D0Y461_PIG</name>
<keyword evidence="7" id="KW-0067">ATP-binding</keyword>
<dbReference type="InterPro" id="IPR014729">
    <property type="entry name" value="Rossmann-like_a/b/a_fold"/>
</dbReference>
<dbReference type="Pfam" id="PF01406">
    <property type="entry name" value="tRNA-synt_1e"/>
    <property type="match status" value="2"/>
</dbReference>
<dbReference type="GO" id="GO:0006423">
    <property type="term" value="P:cysteinyl-tRNA aminoacylation"/>
    <property type="evidence" value="ECO:0007669"/>
    <property type="project" value="InterPro"/>
</dbReference>
<dbReference type="Gene3D" id="3.40.50.620">
    <property type="entry name" value="HUPs"/>
    <property type="match status" value="2"/>
</dbReference>
<dbReference type="Gene3D" id="1.20.1050.130">
    <property type="match status" value="1"/>
</dbReference>
<evidence type="ECO:0000259" key="15">
    <source>
        <dbReference type="Pfam" id="PF01406"/>
    </source>
</evidence>
<dbReference type="CDD" id="cd00672">
    <property type="entry name" value="CysRS_core"/>
    <property type="match status" value="1"/>
</dbReference>
<dbReference type="CDD" id="cd10310">
    <property type="entry name" value="GST_C_CysRS_N"/>
    <property type="match status" value="1"/>
</dbReference>
<sequence>MAGSTEGQAPDYRSILSISDEAARVRALDQHLSTRSYVQGFSLSQADVDAFRQLSGPPADAQLFHVARWFRHVDAILGGPQTTGPPCGPPASRGRRAQPQWAPPAGSEPCQLRLYNSLTRSKDVFVPQDGKRVTWYCCGPTVYDASHMGHARSYISFDILRRVLRDYFRFDVFYCMNITDVDDKIIRRARQNYLFERYREKQPSAAQLLEDVHAALQPFAAKLKETTDPDKKQMLERLERAVTRAAEPLEEAVRASLAGEELDGRVQVLLAEAKDLLSDWLDSTHGSEVTDNSIFSQLPKFWEAEFHKDMEALNVLPPDVLTRVSEYVPEIVDFVQKIMDNGYGYASNGSVYFDTVKFANSEGHCYGKLVPEAVGDQRALQEGEGDLSISAERLSEKRSPNDFALWKASKPGEPSWPCPWGRGRPGWHIECSAMAGTLLGASMDIHGGGFDLRFPHHDNELAQSEVGGATGTAPGGERVGAGSQVLSGQSLASESRLHQGHSNPHRLVWFPRNSLALGSTGLAPHLLPLLAPCPAPEAPPSGQRLPAGAAPLTPALASSRPVQAYFENDCWVRYFLHTGHLTIAGCKMSKSLKNFITIKDALKKHSARQLRLAFLMHAWKDTLDYSSNTMESALQYERFLNEFFLNVKDLLRAPGDVTGQFEKWEREETELNKCFYDKKAAVHEALCDNVDTRTALEEMRALVSQCNLYTAARKAARRRPNRALLASVANYLTHMLKIFGAIEEESPLGFPVGAPGTSLSLESTVMPYLQVLSEFREGVRSIARERRGEAPRRASSLDGPPVPRAGRACGGRAVSLASAHQAQAPRPQASQPRRPDTRGPCRQGGRVGPGDPETSAPRRLLSVGCGSALGVSSGRGLEATLLLPHKAPW</sequence>
<organism evidence="16 17">
    <name type="scientific">Sus scrofa</name>
    <name type="common">Pig</name>
    <dbReference type="NCBI Taxonomy" id="9823"/>
    <lineage>
        <taxon>Eukaryota</taxon>
        <taxon>Metazoa</taxon>
        <taxon>Chordata</taxon>
        <taxon>Craniata</taxon>
        <taxon>Vertebrata</taxon>
        <taxon>Euteleostomi</taxon>
        <taxon>Mammalia</taxon>
        <taxon>Eutheria</taxon>
        <taxon>Laurasiatheria</taxon>
        <taxon>Artiodactyla</taxon>
        <taxon>Suina</taxon>
        <taxon>Suidae</taxon>
        <taxon>Sus</taxon>
    </lineage>
</organism>
<dbReference type="PANTHER" id="PTHR10890:SF3">
    <property type="entry name" value="CYSTEINE--TRNA LIGASE, CYTOPLASMIC"/>
    <property type="match status" value="1"/>
</dbReference>
<evidence type="ECO:0000313" key="16">
    <source>
        <dbReference type="Ensembl" id="ENSSSCP00030046006.1"/>
    </source>
</evidence>
<dbReference type="InterPro" id="IPR032678">
    <property type="entry name" value="tRNA-synt_1_cat_dom"/>
</dbReference>
<feature type="region of interest" description="Disordered" evidence="14">
    <location>
        <begin position="81"/>
        <end position="105"/>
    </location>
</feature>
<dbReference type="Ensembl" id="ENSSSCT00030099834.1">
    <property type="protein sequence ID" value="ENSSSCP00030046006.1"/>
    <property type="gene ID" value="ENSSSCG00030071158.1"/>
</dbReference>
<evidence type="ECO:0000256" key="13">
    <source>
        <dbReference type="ARBA" id="ARBA00048159"/>
    </source>
</evidence>
<dbReference type="FunFam" id="1.20.1050.130:FF:000003">
    <property type="entry name" value="Cysteinyl-tRNA synthetase, cytoplasmic"/>
    <property type="match status" value="1"/>
</dbReference>
<keyword evidence="8" id="KW-0648">Protein biosynthesis</keyword>
<keyword evidence="3" id="KW-0436">Ligase</keyword>
<comment type="cofactor">
    <cofactor evidence="1">
        <name>Zn(2+)</name>
        <dbReference type="ChEBI" id="CHEBI:29105"/>
    </cofactor>
</comment>
<evidence type="ECO:0000256" key="14">
    <source>
        <dbReference type="SAM" id="MobiDB-lite"/>
    </source>
</evidence>
<evidence type="ECO:0000256" key="3">
    <source>
        <dbReference type="ARBA" id="ARBA00022598"/>
    </source>
</evidence>
<dbReference type="HAMAP" id="MF_00041">
    <property type="entry name" value="Cys_tRNA_synth"/>
    <property type="match status" value="1"/>
</dbReference>
<dbReference type="EC" id="6.1.1.16" evidence="2"/>
<comment type="function">
    <text evidence="11">Catalyzes the ATP-dependent ligation of cysteine to tRNA(Cys).</text>
</comment>
<dbReference type="GO" id="GO:0005524">
    <property type="term" value="F:ATP binding"/>
    <property type="evidence" value="ECO:0007669"/>
    <property type="project" value="UniProtKB-KW"/>
</dbReference>
<protein>
    <recommendedName>
        <fullName evidence="12">Cysteine--tRNA ligase, cytoplasmic</fullName>
        <ecNumber evidence="2">6.1.1.16</ecNumber>
    </recommendedName>
    <alternativeName>
        <fullName evidence="10">Cysteinyl-tRNA synthetase</fullName>
    </alternativeName>
</protein>
<dbReference type="InterPro" id="IPR009080">
    <property type="entry name" value="tRNAsynth_Ia_anticodon-bd"/>
</dbReference>
<keyword evidence="4" id="KW-0479">Metal-binding</keyword>
<dbReference type="GO" id="GO:0046872">
    <property type="term" value="F:metal ion binding"/>
    <property type="evidence" value="ECO:0007669"/>
    <property type="project" value="UniProtKB-KW"/>
</dbReference>
<evidence type="ECO:0000313" key="17">
    <source>
        <dbReference type="Proteomes" id="UP000694570"/>
    </source>
</evidence>
<evidence type="ECO:0000256" key="6">
    <source>
        <dbReference type="ARBA" id="ARBA00022833"/>
    </source>
</evidence>
<dbReference type="InterPro" id="IPR015803">
    <property type="entry name" value="Cys-tRNA-ligase"/>
</dbReference>
<dbReference type="Proteomes" id="UP000694570">
    <property type="component" value="Unplaced"/>
</dbReference>
<evidence type="ECO:0000256" key="2">
    <source>
        <dbReference type="ARBA" id="ARBA00012832"/>
    </source>
</evidence>
<dbReference type="PANTHER" id="PTHR10890">
    <property type="entry name" value="CYSTEINYL-TRNA SYNTHETASE"/>
    <property type="match status" value="1"/>
</dbReference>
<evidence type="ECO:0000256" key="7">
    <source>
        <dbReference type="ARBA" id="ARBA00022840"/>
    </source>
</evidence>
<accession>A0A8D0Y461</accession>
<dbReference type="SUPFAM" id="SSF47323">
    <property type="entry name" value="Anticodon-binding domain of a subclass of class I aminoacyl-tRNA synthetases"/>
    <property type="match status" value="1"/>
</dbReference>
<proteinExistence type="inferred from homology"/>
<dbReference type="AlphaFoldDB" id="A0A8D0Y461"/>
<evidence type="ECO:0000256" key="10">
    <source>
        <dbReference type="ARBA" id="ARBA00031499"/>
    </source>
</evidence>
<dbReference type="PRINTS" id="PR00983">
    <property type="entry name" value="TRNASYNTHCYS"/>
</dbReference>
<keyword evidence="6" id="KW-0862">Zinc</keyword>